<evidence type="ECO:0000313" key="1">
    <source>
        <dbReference type="EMBL" id="KAK9742330.1"/>
    </source>
</evidence>
<keyword evidence="2" id="KW-1185">Reference proteome</keyword>
<dbReference type="EMBL" id="JBDFQZ010000003">
    <property type="protein sequence ID" value="KAK9742330.1"/>
    <property type="molecule type" value="Genomic_DNA"/>
</dbReference>
<protein>
    <submittedName>
        <fullName evidence="1">Uncharacterized protein</fullName>
    </submittedName>
</protein>
<reference evidence="1" key="1">
    <citation type="submission" date="2024-03" db="EMBL/GenBank/DDBJ databases">
        <title>WGS assembly of Saponaria officinalis var. Norfolk2.</title>
        <authorList>
            <person name="Jenkins J."/>
            <person name="Shu S."/>
            <person name="Grimwood J."/>
            <person name="Barry K."/>
            <person name="Goodstein D."/>
            <person name="Schmutz J."/>
            <person name="Leebens-Mack J."/>
            <person name="Osbourn A."/>
        </authorList>
    </citation>
    <scope>NUCLEOTIDE SEQUENCE [LARGE SCALE GENOMIC DNA]</scope>
    <source>
        <strain evidence="1">JIC</strain>
    </source>
</reference>
<organism evidence="1 2">
    <name type="scientific">Saponaria officinalis</name>
    <name type="common">Common soapwort</name>
    <name type="synonym">Lychnis saponaria</name>
    <dbReference type="NCBI Taxonomy" id="3572"/>
    <lineage>
        <taxon>Eukaryota</taxon>
        <taxon>Viridiplantae</taxon>
        <taxon>Streptophyta</taxon>
        <taxon>Embryophyta</taxon>
        <taxon>Tracheophyta</taxon>
        <taxon>Spermatophyta</taxon>
        <taxon>Magnoliopsida</taxon>
        <taxon>eudicotyledons</taxon>
        <taxon>Gunneridae</taxon>
        <taxon>Pentapetalae</taxon>
        <taxon>Caryophyllales</taxon>
        <taxon>Caryophyllaceae</taxon>
        <taxon>Caryophylleae</taxon>
        <taxon>Saponaria</taxon>
    </lineage>
</organism>
<proteinExistence type="predicted"/>
<sequence>MLCFQHSRKHRKLDLVVCEKKTCRIVYDRGENHVHRVAVAVQDGDDVPTNVAVAVQDGDELMKSRRTLSDSAAIACFCFDWVKMLFLLLLKTTHTALQVY</sequence>
<accession>A0AAW1M0R4</accession>
<dbReference type="AlphaFoldDB" id="A0AAW1M0R4"/>
<name>A0AAW1M0R4_SAPOF</name>
<dbReference type="Proteomes" id="UP001443914">
    <property type="component" value="Unassembled WGS sequence"/>
</dbReference>
<gene>
    <name evidence="1" type="ORF">RND81_03G164500</name>
</gene>
<evidence type="ECO:0000313" key="2">
    <source>
        <dbReference type="Proteomes" id="UP001443914"/>
    </source>
</evidence>
<comment type="caution">
    <text evidence="1">The sequence shown here is derived from an EMBL/GenBank/DDBJ whole genome shotgun (WGS) entry which is preliminary data.</text>
</comment>